<dbReference type="AlphaFoldDB" id="A0A644W5K8"/>
<dbReference type="Pfam" id="PF18911">
    <property type="entry name" value="PKD_4"/>
    <property type="match status" value="1"/>
</dbReference>
<dbReference type="CDD" id="cd00146">
    <property type="entry name" value="PKD"/>
    <property type="match status" value="1"/>
</dbReference>
<dbReference type="EMBL" id="VSSQ01000644">
    <property type="protein sequence ID" value="MPL99065.1"/>
    <property type="molecule type" value="Genomic_DNA"/>
</dbReference>
<organism evidence="2">
    <name type="scientific">bioreactor metagenome</name>
    <dbReference type="NCBI Taxonomy" id="1076179"/>
    <lineage>
        <taxon>unclassified sequences</taxon>
        <taxon>metagenomes</taxon>
        <taxon>ecological metagenomes</taxon>
    </lineage>
</organism>
<feature type="domain" description="PKD" evidence="1">
    <location>
        <begin position="422"/>
        <end position="473"/>
    </location>
</feature>
<dbReference type="Pfam" id="PF13585">
    <property type="entry name" value="CHU_C"/>
    <property type="match status" value="1"/>
</dbReference>
<dbReference type="InterPro" id="IPR013783">
    <property type="entry name" value="Ig-like_fold"/>
</dbReference>
<dbReference type="InterPro" id="IPR022409">
    <property type="entry name" value="PKD/Chitinase_dom"/>
</dbReference>
<dbReference type="CDD" id="cd08547">
    <property type="entry name" value="Type_II_cohesin"/>
    <property type="match status" value="1"/>
</dbReference>
<dbReference type="Gene3D" id="2.60.40.680">
    <property type="match status" value="1"/>
</dbReference>
<name>A0A644W5K8_9ZZZZ</name>
<evidence type="ECO:0000313" key="2">
    <source>
        <dbReference type="EMBL" id="MPL99065.1"/>
    </source>
</evidence>
<comment type="caution">
    <text evidence="2">The sequence shown here is derived from an EMBL/GenBank/DDBJ whole genome shotgun (WGS) entry which is preliminary data.</text>
</comment>
<dbReference type="InterPro" id="IPR026341">
    <property type="entry name" value="T9SS_type_B"/>
</dbReference>
<accession>A0A644W5K8</accession>
<dbReference type="Gene3D" id="2.60.40.10">
    <property type="entry name" value="Immunoglobulins"/>
    <property type="match status" value="2"/>
</dbReference>
<dbReference type="InterPro" id="IPR000601">
    <property type="entry name" value="PKD_dom"/>
</dbReference>
<evidence type="ECO:0000259" key="1">
    <source>
        <dbReference type="PROSITE" id="PS50093"/>
    </source>
</evidence>
<sequence length="1169" mass="127336">MSYKSSSLILLFVLVLTRLSICQNQANNWFLNNWDGAGVSFNTGAAIAITNNAIKSFGNGGTASISDTNGNVLFYSDGLTIFNKNDEVMTNGSGLDGDYGGSQPVAICEMPGYSNLFYVFTIGSENVSSGLKYSIVDILGDNGKGVVISKNITLNTAIWARDKIAIAKHSNNRDYWIVTRIINSDYYASFLLTPNGISDSPILSKARFMEITGLWRGPLKFSPDFKKLISAHRHLGQIVNGSFEVSNFNNSTGEIDFQFSIKEFTGSVNDFPVLGIEISPDSKLLYVSFLRTDNIANPDHYTWIYQYDLTQSDSLSFLNSHIPITTTASVAGLQLAPDGKIYGIKFSFQPGSDTLFGYLDRIENVWERGPFCNFVENAVSLLGRKSYDNLPNFPQHLLYRFIWQGGPCAKTPYIFTHRFIPEPQSITWNFGDGQTSQEHNPVHVFQQGGTYEVQAYVVYPDGRIEETSREVEVLPAPEPDLGPDRLMCSAQPITLDAGGDYDRYNWNGAFTPGQRTYVVSDTGTYWVRAMNNFGCFASDTVHVGLFPPPVIDETNLILSPTTCGGSTGAIRGLTVSGTQPIALEWKNNAGNVLSNEADIYNLPIGNYYLWATDGNGCTNLVSQYTISDAGDVLIASVSHSDSYCGQNNGSITVTAVSGLSDMLEYSIDNGDNWQNEDLFEGLTPGLDYDVRVRVPDGSGCQAVYVNNPITIEDFAGPQVDPFSLPATGSNPNGSITLTAAGFGNLSYSLNGGTPQSSGEFTGLIAGTYTWRVEDENGCFTEGSIEVGQEAGFIISAIAGNSAVCLGNAPVAPLLIENFTGVQAFTATLEYDATLVNCEGFRPGSVHPQLETNLIAEVYPASQRIVVTWAGSAPLTLTGTVNVLDLVFSATQAGNSFLTWDQAPAATWFTGEYGSIEPEFQIGQIQVNNPPVLAQQFPVNVCEGELAWLSATAMGNEPLNYQWTLPDGSNVNDPFLIVLNASSANSGEYRVKVSDPLGCSDSTMLTLQVTPNPRDWFLQDTILFENQYLLAGPAGYATYLWSTGDTLPEITVNTEGLYTLQLTTHNLCAGVDSTYLKMPEAESPFLVLNAFTPNNDGLNDTFRPVVDYERVRMFSMVIYNRWGQLIFETTYPAEGWDGKDAPAGVYSWVISYSDMVGKVAKIKGSVTLVR</sequence>
<gene>
    <name evidence="2" type="ORF">SDC9_45280</name>
</gene>
<dbReference type="SUPFAM" id="SSF49299">
    <property type="entry name" value="PKD domain"/>
    <property type="match status" value="1"/>
</dbReference>
<dbReference type="SUPFAM" id="SSF48726">
    <property type="entry name" value="Immunoglobulin"/>
    <property type="match status" value="1"/>
</dbReference>
<dbReference type="NCBIfam" id="TIGR04131">
    <property type="entry name" value="Bac_Flav_CTERM"/>
    <property type="match status" value="1"/>
</dbReference>
<reference evidence="2" key="1">
    <citation type="submission" date="2019-08" db="EMBL/GenBank/DDBJ databases">
        <authorList>
            <person name="Kucharzyk K."/>
            <person name="Murdoch R.W."/>
            <person name="Higgins S."/>
            <person name="Loffler F."/>
        </authorList>
    </citation>
    <scope>NUCLEOTIDE SEQUENCE</scope>
</reference>
<dbReference type="InterPro" id="IPR035986">
    <property type="entry name" value="PKD_dom_sf"/>
</dbReference>
<dbReference type="SMART" id="SM00089">
    <property type="entry name" value="PKD"/>
    <property type="match status" value="2"/>
</dbReference>
<proteinExistence type="predicted"/>
<dbReference type="InterPro" id="IPR036179">
    <property type="entry name" value="Ig-like_dom_sf"/>
</dbReference>
<protein>
    <recommendedName>
        <fullName evidence="1">PKD domain-containing protein</fullName>
    </recommendedName>
</protein>
<dbReference type="PROSITE" id="PS50093">
    <property type="entry name" value="PKD"/>
    <property type="match status" value="1"/>
</dbReference>